<organism evidence="2 3">
    <name type="scientific">Hibiscus syriacus</name>
    <name type="common">Rose of Sharon</name>
    <dbReference type="NCBI Taxonomy" id="106335"/>
    <lineage>
        <taxon>Eukaryota</taxon>
        <taxon>Viridiplantae</taxon>
        <taxon>Streptophyta</taxon>
        <taxon>Embryophyta</taxon>
        <taxon>Tracheophyta</taxon>
        <taxon>Spermatophyta</taxon>
        <taxon>Magnoliopsida</taxon>
        <taxon>eudicotyledons</taxon>
        <taxon>Gunneridae</taxon>
        <taxon>Pentapetalae</taxon>
        <taxon>rosids</taxon>
        <taxon>malvids</taxon>
        <taxon>Malvales</taxon>
        <taxon>Malvaceae</taxon>
        <taxon>Malvoideae</taxon>
        <taxon>Hibiscus</taxon>
    </lineage>
</organism>
<keyword evidence="3" id="KW-1185">Reference proteome</keyword>
<protein>
    <submittedName>
        <fullName evidence="2">Uncharacterized protein</fullName>
    </submittedName>
</protein>
<feature type="compositionally biased region" description="Polar residues" evidence="1">
    <location>
        <begin position="207"/>
        <end position="230"/>
    </location>
</feature>
<dbReference type="Proteomes" id="UP000436088">
    <property type="component" value="Unassembled WGS sequence"/>
</dbReference>
<comment type="caution">
    <text evidence="2">The sequence shown here is derived from an EMBL/GenBank/DDBJ whole genome shotgun (WGS) entry which is preliminary data.</text>
</comment>
<dbReference type="AlphaFoldDB" id="A0A6A3CSW8"/>
<dbReference type="PANTHER" id="PTHR35294">
    <property type="entry name" value="UBIQUITIN-ASSOCIATED/TRANSLATION ELONGATION FACTOR EF1B PROTEIN"/>
    <property type="match status" value="1"/>
</dbReference>
<evidence type="ECO:0000256" key="1">
    <source>
        <dbReference type="SAM" id="MobiDB-lite"/>
    </source>
</evidence>
<dbReference type="SUPFAM" id="SSF46934">
    <property type="entry name" value="UBA-like"/>
    <property type="match status" value="1"/>
</dbReference>
<dbReference type="InterPro" id="IPR009060">
    <property type="entry name" value="UBA-like_sf"/>
</dbReference>
<accession>A0A6A3CSW8</accession>
<evidence type="ECO:0000313" key="3">
    <source>
        <dbReference type="Proteomes" id="UP000436088"/>
    </source>
</evidence>
<dbReference type="EMBL" id="VEPZ02000167">
    <property type="protein sequence ID" value="KAE8732370.1"/>
    <property type="molecule type" value="Genomic_DNA"/>
</dbReference>
<feature type="region of interest" description="Disordered" evidence="1">
    <location>
        <begin position="182"/>
        <end position="236"/>
    </location>
</feature>
<evidence type="ECO:0000313" key="2">
    <source>
        <dbReference type="EMBL" id="KAE8732370.1"/>
    </source>
</evidence>
<name>A0A6A3CSW8_HIBSY</name>
<sequence length="358" mass="37908">MLEISTQNEQHLVGFRSIANPGMSYMNFGELGSANAGSSFAARANNPLLGAVHDVETTPSSSASALQYNGRYQNIDETDEHLGGSPGGEARALELHERCNGYLMSRKLEALSQKIVAMGFSHDGAPMALILNDGKVEEYVVWLFEGGEEGVKHKESTGGILKIDISEELAQIVDMKIRNHVLHQNPKKRDPSTSSFTKVEVTDASPALSSNQLHFRSSSGPGDSPRTSRGNGLWSRTGASPMLAAASSLGLFTGLGSTTSSGAASPVDRSSGSSIAQLDYTNIDWSLERGLSSSLRPGEIWLGPSTSLMKSIHMYYPNTNGLSAKPAMRLTLNGKGVPIAGLTVSIVTMAEISAAGSH</sequence>
<proteinExistence type="predicted"/>
<dbReference type="PANTHER" id="PTHR35294:SF1">
    <property type="entry name" value="OS05G0409000 PROTEIN"/>
    <property type="match status" value="1"/>
</dbReference>
<reference evidence="2" key="1">
    <citation type="submission" date="2019-09" db="EMBL/GenBank/DDBJ databases">
        <title>Draft genome information of white flower Hibiscus syriacus.</title>
        <authorList>
            <person name="Kim Y.-M."/>
        </authorList>
    </citation>
    <scope>NUCLEOTIDE SEQUENCE [LARGE SCALE GENOMIC DNA]</scope>
    <source>
        <strain evidence="2">YM2019G1</strain>
    </source>
</reference>
<gene>
    <name evidence="2" type="ORF">F3Y22_tig00002237pilonHSYRG01983</name>
</gene>